<dbReference type="EMBL" id="DSLG01000007">
    <property type="protein sequence ID" value="HEA87495.1"/>
    <property type="molecule type" value="Genomic_DNA"/>
</dbReference>
<dbReference type="AlphaFoldDB" id="A0A7C1NCQ4"/>
<accession>A0A7C1NCQ4</accession>
<reference evidence="1" key="1">
    <citation type="journal article" date="2020" name="mSystems">
        <title>Genome- and Community-Level Interaction Insights into Carbon Utilization and Element Cycling Functions of Hydrothermarchaeota in Hydrothermal Sediment.</title>
        <authorList>
            <person name="Zhou Z."/>
            <person name="Liu Y."/>
            <person name="Xu W."/>
            <person name="Pan J."/>
            <person name="Luo Z.H."/>
            <person name="Li M."/>
        </authorList>
    </citation>
    <scope>NUCLEOTIDE SEQUENCE [LARGE SCALE GENOMIC DNA]</scope>
    <source>
        <strain evidence="1">SpSt-265</strain>
        <strain evidence="2">SpSt-465</strain>
    </source>
</reference>
<sequence>MGYYFPVWQSHSRESDMLVAQGTSTVHYYLYEYTDEEGNPHAVIFEDYSVDSESPGPEFVEVTIEQLHQRGYLTASERLAQTPNATIDTHTYGGFKAESWFVGWIDQRTGKKKYDSGGKTTRPNLGELYLDMWYKIVNAQGVQVNLLDPPPIIRHQSDSIAWHHTAGHGAGTTHSHFIKGEHEFQLPPEAIIQSHVEAQW</sequence>
<dbReference type="EMBL" id="DSTU01000001">
    <property type="protein sequence ID" value="HFJ53202.1"/>
    <property type="molecule type" value="Genomic_DNA"/>
</dbReference>
<evidence type="ECO:0000313" key="1">
    <source>
        <dbReference type="EMBL" id="HEA87495.1"/>
    </source>
</evidence>
<comment type="caution">
    <text evidence="1">The sequence shown here is derived from an EMBL/GenBank/DDBJ whole genome shotgun (WGS) entry which is preliminary data.</text>
</comment>
<evidence type="ECO:0000313" key="2">
    <source>
        <dbReference type="EMBL" id="HFJ53202.1"/>
    </source>
</evidence>
<name>A0A7C1NCQ4_UNCW3</name>
<gene>
    <name evidence="1" type="ORF">ENP94_05730</name>
    <name evidence="2" type="ORF">ENS16_00725</name>
</gene>
<proteinExistence type="predicted"/>
<organism evidence="1">
    <name type="scientific">candidate division WOR-3 bacterium</name>
    <dbReference type="NCBI Taxonomy" id="2052148"/>
    <lineage>
        <taxon>Bacteria</taxon>
        <taxon>Bacteria division WOR-3</taxon>
    </lineage>
</organism>
<protein>
    <submittedName>
        <fullName evidence="1">Uncharacterized protein</fullName>
    </submittedName>
</protein>